<comment type="caution">
    <text evidence="2">The sequence shown here is derived from an EMBL/GenBank/DDBJ whole genome shotgun (WGS) entry which is preliminary data.</text>
</comment>
<keyword evidence="1" id="KW-0472">Membrane</keyword>
<dbReference type="EMBL" id="JACHWR010000002">
    <property type="protein sequence ID" value="MBB3043625.1"/>
    <property type="molecule type" value="Genomic_DNA"/>
</dbReference>
<organism evidence="2 3">
    <name type="scientific">Nocardioides soli</name>
    <dbReference type="NCBI Taxonomy" id="1036020"/>
    <lineage>
        <taxon>Bacteria</taxon>
        <taxon>Bacillati</taxon>
        <taxon>Actinomycetota</taxon>
        <taxon>Actinomycetes</taxon>
        <taxon>Propionibacteriales</taxon>
        <taxon>Nocardioidaceae</taxon>
        <taxon>Nocardioides</taxon>
    </lineage>
</organism>
<feature type="transmembrane region" description="Helical" evidence="1">
    <location>
        <begin position="46"/>
        <end position="69"/>
    </location>
</feature>
<gene>
    <name evidence="2" type="ORF">FHU40_003443</name>
</gene>
<keyword evidence="3" id="KW-1185">Reference proteome</keyword>
<accession>A0A7W4Z3E7</accession>
<keyword evidence="1" id="KW-0812">Transmembrane</keyword>
<proteinExistence type="predicted"/>
<feature type="transmembrane region" description="Helical" evidence="1">
    <location>
        <begin position="131"/>
        <end position="150"/>
    </location>
</feature>
<evidence type="ECO:0000256" key="1">
    <source>
        <dbReference type="SAM" id="Phobius"/>
    </source>
</evidence>
<sequence length="226" mass="23698">MVVDPCTEYGLALAIEDFVPVLLAGAGSVVLGSAAGRVLPAVRLPALLAGALVTLGGFAKALWKLLVAAEPCRDYPVLENLLFPCLAFGFAGIACALWGVRNRRQVPWPPFLVLPVLAGVAALVVMDTWPLLVASAIGAVTVGVLGIGISRREGHRLGVLFFVVYIVGTLVLPPLAARPHQSEELQWGEQLTNSIVQLCFLLGALGIRKRATPAADPTPTQVGALQ</sequence>
<name>A0A7W4Z3E7_9ACTN</name>
<dbReference type="Proteomes" id="UP000589626">
    <property type="component" value="Unassembled WGS sequence"/>
</dbReference>
<dbReference type="AlphaFoldDB" id="A0A7W4Z3E7"/>
<evidence type="ECO:0000313" key="3">
    <source>
        <dbReference type="Proteomes" id="UP000589626"/>
    </source>
</evidence>
<feature type="transmembrane region" description="Helical" evidence="1">
    <location>
        <begin position="81"/>
        <end position="100"/>
    </location>
</feature>
<feature type="transmembrane region" description="Helical" evidence="1">
    <location>
        <begin position="157"/>
        <end position="176"/>
    </location>
</feature>
<evidence type="ECO:0000313" key="2">
    <source>
        <dbReference type="EMBL" id="MBB3043625.1"/>
    </source>
</evidence>
<protein>
    <submittedName>
        <fullName evidence="2">Uncharacterized protein</fullName>
    </submittedName>
</protein>
<feature type="transmembrane region" description="Helical" evidence="1">
    <location>
        <begin position="107"/>
        <end position="125"/>
    </location>
</feature>
<reference evidence="2 3" key="1">
    <citation type="submission" date="2020-08" db="EMBL/GenBank/DDBJ databases">
        <title>Sequencing the genomes of 1000 actinobacteria strains.</title>
        <authorList>
            <person name="Klenk H.-P."/>
        </authorList>
    </citation>
    <scope>NUCLEOTIDE SEQUENCE [LARGE SCALE GENOMIC DNA]</scope>
    <source>
        <strain evidence="2 3">DSM 105498</strain>
    </source>
</reference>
<feature type="transmembrane region" description="Helical" evidence="1">
    <location>
        <begin position="18"/>
        <end position="39"/>
    </location>
</feature>
<dbReference type="RefSeq" id="WP_183593420.1">
    <property type="nucleotide sequence ID" value="NZ_JACHWR010000002.1"/>
</dbReference>
<keyword evidence="1" id="KW-1133">Transmembrane helix</keyword>